<name>A0A1H7TE83_9SPHI</name>
<dbReference type="PANTHER" id="PTHR47197:SF3">
    <property type="entry name" value="DIHYDRO-HEME D1 DEHYDROGENASE"/>
    <property type="match status" value="1"/>
</dbReference>
<evidence type="ECO:0000313" key="2">
    <source>
        <dbReference type="EMBL" id="SEL83043.1"/>
    </source>
</evidence>
<dbReference type="PANTHER" id="PTHR47197">
    <property type="entry name" value="PROTEIN NIRF"/>
    <property type="match status" value="1"/>
</dbReference>
<dbReference type="AlphaFoldDB" id="A0A1H7TE83"/>
<dbReference type="InterPro" id="IPR015943">
    <property type="entry name" value="WD40/YVTN_repeat-like_dom_sf"/>
</dbReference>
<accession>A0A1H7TE83</accession>
<evidence type="ECO:0000256" key="1">
    <source>
        <dbReference type="SAM" id="SignalP"/>
    </source>
</evidence>
<dbReference type="EMBL" id="FNZR01000011">
    <property type="protein sequence ID" value="SEL83043.1"/>
    <property type="molecule type" value="Genomic_DNA"/>
</dbReference>
<keyword evidence="1" id="KW-0732">Signal</keyword>
<dbReference type="Proteomes" id="UP000198916">
    <property type="component" value="Unassembled WGS sequence"/>
</dbReference>
<dbReference type="InterPro" id="IPR051200">
    <property type="entry name" value="Host-pathogen_enzymatic-act"/>
</dbReference>
<dbReference type="Gene3D" id="2.130.10.10">
    <property type="entry name" value="YVTN repeat-like/Quinoprotein amine dehydrogenase"/>
    <property type="match status" value="2"/>
</dbReference>
<gene>
    <name evidence="2" type="ORF">SAMN05421740_1119</name>
</gene>
<protein>
    <recommendedName>
        <fullName evidence="4">DNA-binding beta-propeller fold protein YncE</fullName>
    </recommendedName>
</protein>
<keyword evidence="3" id="KW-1185">Reference proteome</keyword>
<feature type="signal peptide" evidence="1">
    <location>
        <begin position="1"/>
        <end position="19"/>
    </location>
</feature>
<dbReference type="RefSeq" id="WP_090608534.1">
    <property type="nucleotide sequence ID" value="NZ_FNZR01000011.1"/>
</dbReference>
<evidence type="ECO:0008006" key="4">
    <source>
        <dbReference type="Google" id="ProtNLM"/>
    </source>
</evidence>
<organism evidence="2 3">
    <name type="scientific">Parapedobacter koreensis</name>
    <dbReference type="NCBI Taxonomy" id="332977"/>
    <lineage>
        <taxon>Bacteria</taxon>
        <taxon>Pseudomonadati</taxon>
        <taxon>Bacteroidota</taxon>
        <taxon>Sphingobacteriia</taxon>
        <taxon>Sphingobacteriales</taxon>
        <taxon>Sphingobacteriaceae</taxon>
        <taxon>Parapedobacter</taxon>
    </lineage>
</organism>
<evidence type="ECO:0000313" key="3">
    <source>
        <dbReference type="Proteomes" id="UP000198916"/>
    </source>
</evidence>
<sequence length="379" mass="42179">MKTKKFVLILQGFAALLLAACMFSCSNQIQQDEGNTPAAGRYLYVAVPGIRNYLGYGGHGILVFDMDDNHRFVKRIKTQGYLLNGVPSNVKGIAVSIPLNSIFVSTLQTLQRIDLTTDELIWEKSYEGGADRMSISPDGKIMYLPSLESTFWNVVDCETGEIIKKIEVGRRAHNTIYGFSGKHAYLGDIAVPYLHVTNTQDHTIMKRVGPFGNGIRPFTVNGKETLAYVNVDSLLGFEVGDLVTGEFLKRIVVQGWEKGPVRRHGNPSHGIGLTPDEKEVWVCDGYNMRLHVFSAQPPYQQLTTIPLQDMPGWVTFSIDGKYAYPSSGEVIDVKTRKTLLTLQDEFYNSVGSEKMVEIHFENNKAVKAGDQFGLGRVTE</sequence>
<feature type="chain" id="PRO_5011508481" description="DNA-binding beta-propeller fold protein YncE" evidence="1">
    <location>
        <begin position="20"/>
        <end position="379"/>
    </location>
</feature>
<proteinExistence type="predicted"/>
<dbReference type="SUPFAM" id="SSF75011">
    <property type="entry name" value="3-carboxy-cis,cis-mucoante lactonizing enzyme"/>
    <property type="match status" value="1"/>
</dbReference>
<dbReference type="PROSITE" id="PS51257">
    <property type="entry name" value="PROKAR_LIPOPROTEIN"/>
    <property type="match status" value="1"/>
</dbReference>
<dbReference type="STRING" id="332977.SAMN05421740_1119"/>
<dbReference type="OrthoDB" id="145213at2"/>
<reference evidence="3" key="1">
    <citation type="submission" date="2016-10" db="EMBL/GenBank/DDBJ databases">
        <authorList>
            <person name="Varghese N."/>
            <person name="Submissions S."/>
        </authorList>
    </citation>
    <scope>NUCLEOTIDE SEQUENCE [LARGE SCALE GENOMIC DNA]</scope>
    <source>
        <strain evidence="3">Jip14</strain>
    </source>
</reference>